<dbReference type="EMBL" id="JAEAGR010000002">
    <property type="protein sequence ID" value="MBH1939660.1"/>
    <property type="molecule type" value="Genomic_DNA"/>
</dbReference>
<evidence type="ECO:0000313" key="3">
    <source>
        <dbReference type="Proteomes" id="UP000623269"/>
    </source>
</evidence>
<feature type="transmembrane region" description="Helical" evidence="1">
    <location>
        <begin position="63"/>
        <end position="82"/>
    </location>
</feature>
<feature type="transmembrane region" description="Helical" evidence="1">
    <location>
        <begin position="156"/>
        <end position="178"/>
    </location>
</feature>
<accession>A0A8J7H111</accession>
<evidence type="ECO:0000256" key="1">
    <source>
        <dbReference type="SAM" id="Phobius"/>
    </source>
</evidence>
<feature type="transmembrane region" description="Helical" evidence="1">
    <location>
        <begin position="36"/>
        <end position="57"/>
    </location>
</feature>
<keyword evidence="1" id="KW-0812">Transmembrane</keyword>
<proteinExistence type="predicted"/>
<feature type="transmembrane region" description="Helical" evidence="1">
    <location>
        <begin position="122"/>
        <end position="144"/>
    </location>
</feature>
<protein>
    <submittedName>
        <fullName evidence="2">DUF3267 domain-containing protein</fullName>
    </submittedName>
</protein>
<evidence type="ECO:0000313" key="2">
    <source>
        <dbReference type="EMBL" id="MBH1939660.1"/>
    </source>
</evidence>
<dbReference type="Pfam" id="PF11667">
    <property type="entry name" value="DUF3267"/>
    <property type="match status" value="1"/>
</dbReference>
<dbReference type="InterPro" id="IPR021683">
    <property type="entry name" value="DUF3267"/>
</dbReference>
<comment type="caution">
    <text evidence="2">The sequence shown here is derived from an EMBL/GenBank/DDBJ whole genome shotgun (WGS) entry which is preliminary data.</text>
</comment>
<dbReference type="AlphaFoldDB" id="A0A8J7H111"/>
<keyword evidence="1" id="KW-1133">Transmembrane helix</keyword>
<keyword evidence="3" id="KW-1185">Reference proteome</keyword>
<dbReference type="RefSeq" id="WP_197659895.1">
    <property type="nucleotide sequence ID" value="NZ_JAEAGR010000002.1"/>
</dbReference>
<dbReference type="Proteomes" id="UP000623269">
    <property type="component" value="Unassembled WGS sequence"/>
</dbReference>
<sequence>MKLVWKGKFTNISQLSKVELPENAVKFKEPGNLGMVNIVAILYAIPVCIILSLIVNVKVGDEGFHIGYISPLGIWLSFLAIVPHELLHAVMFTKDSTVEFWYSIKSLIAFVFSSSPMSKRRFIIMSLFPNIILGLVPFIVWLMLPDITTLGSRLLLSFSVMNLLAGAGDYMNVINAAIQMPKEAITRLSGFHSYWYLP</sequence>
<gene>
    <name evidence="2" type="ORF">I5677_01980</name>
</gene>
<name>A0A8J7H111_9FIRM</name>
<organism evidence="2 3">
    <name type="scientific">Mobilitalea sibirica</name>
    <dbReference type="NCBI Taxonomy" id="1462919"/>
    <lineage>
        <taxon>Bacteria</taxon>
        <taxon>Bacillati</taxon>
        <taxon>Bacillota</taxon>
        <taxon>Clostridia</taxon>
        <taxon>Lachnospirales</taxon>
        <taxon>Lachnospiraceae</taxon>
        <taxon>Mobilitalea</taxon>
    </lineage>
</organism>
<reference evidence="2" key="1">
    <citation type="submission" date="2020-12" db="EMBL/GenBank/DDBJ databases">
        <title>M. sibirica DSM 26468T genome.</title>
        <authorList>
            <person name="Thieme N."/>
            <person name="Rettenmaier R."/>
            <person name="Zverlov V."/>
            <person name="Liebl W."/>
        </authorList>
    </citation>
    <scope>NUCLEOTIDE SEQUENCE</scope>
    <source>
        <strain evidence="2">DSM 26468</strain>
    </source>
</reference>
<keyword evidence="1" id="KW-0472">Membrane</keyword>